<gene>
    <name evidence="15" type="ORF">BDY21DRAFT_327130</name>
</gene>
<feature type="compositionally biased region" description="Polar residues" evidence="11">
    <location>
        <begin position="107"/>
        <end position="124"/>
    </location>
</feature>
<dbReference type="SUPFAM" id="SSF52540">
    <property type="entry name" value="P-loop containing nucleoside triphosphate hydrolases"/>
    <property type="match status" value="1"/>
</dbReference>
<evidence type="ECO:0000256" key="9">
    <source>
        <dbReference type="RuleBase" id="RU000492"/>
    </source>
</evidence>
<comment type="function">
    <text evidence="10">RNA helicase.</text>
</comment>
<comment type="domain">
    <text evidence="10">The Q motif is unique to and characteristic of the DEAD box family of RNA helicases and controls ATP binding and hydrolysis.</text>
</comment>
<dbReference type="Pfam" id="PF00270">
    <property type="entry name" value="DEAD"/>
    <property type="match status" value="1"/>
</dbReference>
<dbReference type="GO" id="GO:0005730">
    <property type="term" value="C:nucleolus"/>
    <property type="evidence" value="ECO:0007669"/>
    <property type="project" value="UniProtKB-SubCell"/>
</dbReference>
<dbReference type="PROSITE" id="PS51195">
    <property type="entry name" value="Q_MOTIF"/>
    <property type="match status" value="1"/>
</dbReference>
<dbReference type="PROSITE" id="PS51194">
    <property type="entry name" value="HELICASE_CTER"/>
    <property type="match status" value="1"/>
</dbReference>
<evidence type="ECO:0000256" key="7">
    <source>
        <dbReference type="ARBA" id="ARBA00022884"/>
    </source>
</evidence>
<dbReference type="PANTHER" id="PTHR24031">
    <property type="entry name" value="RNA HELICASE"/>
    <property type="match status" value="1"/>
</dbReference>
<dbReference type="Pfam" id="PF00271">
    <property type="entry name" value="Helicase_C"/>
    <property type="match status" value="1"/>
</dbReference>
<evidence type="ECO:0000256" key="3">
    <source>
        <dbReference type="ARBA" id="ARBA00022741"/>
    </source>
</evidence>
<evidence type="ECO:0000256" key="2">
    <source>
        <dbReference type="ARBA" id="ARBA00022552"/>
    </source>
</evidence>
<organism evidence="15 16">
    <name type="scientific">Lineolata rhizophorae</name>
    <dbReference type="NCBI Taxonomy" id="578093"/>
    <lineage>
        <taxon>Eukaryota</taxon>
        <taxon>Fungi</taxon>
        <taxon>Dikarya</taxon>
        <taxon>Ascomycota</taxon>
        <taxon>Pezizomycotina</taxon>
        <taxon>Dothideomycetes</taxon>
        <taxon>Dothideomycetes incertae sedis</taxon>
        <taxon>Lineolatales</taxon>
        <taxon>Lineolataceae</taxon>
        <taxon>Lineolata</taxon>
    </lineage>
</organism>
<evidence type="ECO:0000259" key="12">
    <source>
        <dbReference type="PROSITE" id="PS51192"/>
    </source>
</evidence>
<evidence type="ECO:0000256" key="10">
    <source>
        <dbReference type="RuleBase" id="RU365068"/>
    </source>
</evidence>
<dbReference type="Proteomes" id="UP000799766">
    <property type="component" value="Unassembled WGS sequence"/>
</dbReference>
<dbReference type="InterPro" id="IPR001650">
    <property type="entry name" value="Helicase_C-like"/>
</dbReference>
<evidence type="ECO:0000256" key="4">
    <source>
        <dbReference type="ARBA" id="ARBA00022801"/>
    </source>
</evidence>
<dbReference type="InterPro" id="IPR014014">
    <property type="entry name" value="RNA_helicase_DEAD_Q_motif"/>
</dbReference>
<dbReference type="GO" id="GO:0003723">
    <property type="term" value="F:RNA binding"/>
    <property type="evidence" value="ECO:0007669"/>
    <property type="project" value="UniProtKB-UniRule"/>
</dbReference>
<reference evidence="15" key="1">
    <citation type="journal article" date="2020" name="Stud. Mycol.">
        <title>101 Dothideomycetes genomes: a test case for predicting lifestyles and emergence of pathogens.</title>
        <authorList>
            <person name="Haridas S."/>
            <person name="Albert R."/>
            <person name="Binder M."/>
            <person name="Bloem J."/>
            <person name="Labutti K."/>
            <person name="Salamov A."/>
            <person name="Andreopoulos B."/>
            <person name="Baker S."/>
            <person name="Barry K."/>
            <person name="Bills G."/>
            <person name="Bluhm B."/>
            <person name="Cannon C."/>
            <person name="Castanera R."/>
            <person name="Culley D."/>
            <person name="Daum C."/>
            <person name="Ezra D."/>
            <person name="Gonzalez J."/>
            <person name="Henrissat B."/>
            <person name="Kuo A."/>
            <person name="Liang C."/>
            <person name="Lipzen A."/>
            <person name="Lutzoni F."/>
            <person name="Magnuson J."/>
            <person name="Mondo S."/>
            <person name="Nolan M."/>
            <person name="Ohm R."/>
            <person name="Pangilinan J."/>
            <person name="Park H.-J."/>
            <person name="Ramirez L."/>
            <person name="Alfaro M."/>
            <person name="Sun H."/>
            <person name="Tritt A."/>
            <person name="Yoshinaga Y."/>
            <person name="Zwiers L.-H."/>
            <person name="Turgeon B."/>
            <person name="Goodwin S."/>
            <person name="Spatafora J."/>
            <person name="Crous P."/>
            <person name="Grigoriev I."/>
        </authorList>
    </citation>
    <scope>NUCLEOTIDE SEQUENCE</scope>
    <source>
        <strain evidence="15">ATCC 16933</strain>
    </source>
</reference>
<dbReference type="PROSITE" id="PS51192">
    <property type="entry name" value="HELICASE_ATP_BIND_1"/>
    <property type="match status" value="1"/>
</dbReference>
<accession>A0A6A6NPQ2</accession>
<proteinExistence type="inferred from homology"/>
<feature type="region of interest" description="Disordered" evidence="11">
    <location>
        <begin position="1"/>
        <end position="54"/>
    </location>
</feature>
<dbReference type="OrthoDB" id="4310724at2759"/>
<dbReference type="CDD" id="cd18787">
    <property type="entry name" value="SF2_C_DEAD"/>
    <property type="match status" value="1"/>
</dbReference>
<keyword evidence="3 9" id="KW-0547">Nucleotide-binding</keyword>
<dbReference type="InterPro" id="IPR027417">
    <property type="entry name" value="P-loop_NTPase"/>
</dbReference>
<dbReference type="Gene3D" id="3.40.50.300">
    <property type="entry name" value="P-loop containing nucleotide triphosphate hydrolases"/>
    <property type="match status" value="2"/>
</dbReference>
<feature type="domain" description="Helicase ATP-binding" evidence="12">
    <location>
        <begin position="231"/>
        <end position="421"/>
    </location>
</feature>
<evidence type="ECO:0000256" key="11">
    <source>
        <dbReference type="SAM" id="MobiDB-lite"/>
    </source>
</evidence>
<dbReference type="InterPro" id="IPR011545">
    <property type="entry name" value="DEAD/DEAH_box_helicase_dom"/>
</dbReference>
<dbReference type="SMART" id="SM00490">
    <property type="entry name" value="HELICc"/>
    <property type="match status" value="1"/>
</dbReference>
<dbReference type="InterPro" id="IPR000629">
    <property type="entry name" value="RNA-helicase_DEAD-box_CS"/>
</dbReference>
<dbReference type="InterPro" id="IPR014001">
    <property type="entry name" value="Helicase_ATP-bd"/>
</dbReference>
<keyword evidence="5 9" id="KW-0347">Helicase</keyword>
<dbReference type="AlphaFoldDB" id="A0A6A6NPQ2"/>
<feature type="short sequence motif" description="Q motif" evidence="8">
    <location>
        <begin position="200"/>
        <end position="228"/>
    </location>
</feature>
<evidence type="ECO:0000256" key="6">
    <source>
        <dbReference type="ARBA" id="ARBA00022840"/>
    </source>
</evidence>
<evidence type="ECO:0000256" key="5">
    <source>
        <dbReference type="ARBA" id="ARBA00022806"/>
    </source>
</evidence>
<comment type="similarity">
    <text evidence="9">Belongs to the DEAD box helicase family.</text>
</comment>
<dbReference type="GO" id="GO:0016787">
    <property type="term" value="F:hydrolase activity"/>
    <property type="evidence" value="ECO:0007669"/>
    <property type="project" value="UniProtKB-KW"/>
</dbReference>
<protein>
    <recommendedName>
        <fullName evidence="10">ATP-dependent RNA helicase</fullName>
        <ecNumber evidence="10">3.6.4.13</ecNumber>
    </recommendedName>
</protein>
<dbReference type="EC" id="3.6.4.13" evidence="10"/>
<evidence type="ECO:0000259" key="14">
    <source>
        <dbReference type="PROSITE" id="PS51195"/>
    </source>
</evidence>
<keyword evidence="6 9" id="KW-0067">ATP-binding</keyword>
<dbReference type="PROSITE" id="PS00039">
    <property type="entry name" value="DEAD_ATP_HELICASE"/>
    <property type="match status" value="1"/>
</dbReference>
<name>A0A6A6NPQ2_9PEZI</name>
<feature type="compositionally biased region" description="Basic residues" evidence="11">
    <location>
        <begin position="10"/>
        <end position="20"/>
    </location>
</feature>
<dbReference type="GO" id="GO:0003724">
    <property type="term" value="F:RNA helicase activity"/>
    <property type="evidence" value="ECO:0007669"/>
    <property type="project" value="UniProtKB-EC"/>
</dbReference>
<feature type="domain" description="Helicase C-terminal" evidence="13">
    <location>
        <begin position="487"/>
        <end position="642"/>
    </location>
</feature>
<feature type="compositionally biased region" description="Acidic residues" evidence="11">
    <location>
        <begin position="139"/>
        <end position="148"/>
    </location>
</feature>
<feature type="region of interest" description="Disordered" evidence="11">
    <location>
        <begin position="85"/>
        <end position="171"/>
    </location>
</feature>
<evidence type="ECO:0000256" key="1">
    <source>
        <dbReference type="ARBA" id="ARBA00004604"/>
    </source>
</evidence>
<keyword evidence="4 9" id="KW-0378">Hydrolase</keyword>
<sequence length="771" mass="85655">MAPTHDTTSKKRPRPPHRTAMKPGKQQKLASRTANSSSKAEILSPGRNVRPDDLSWTEVSVQGRLDDFEGFFGLEEASGVDIVKDPEGGKVAFRQVAPSHEKAKAQGKSSQSEELPTSNISQSEEPMVLEQDPVQHEEELSDEEEWEGFSDNNAVDCGSKTSKSNGSHKMKAKDDLGFISRNLSFDVLLRDSDDEEIDMSAWNELNLSNETLSSLSKLKFARPTPIQSTAILEILSGHDTIGKAATGSGKTLAYGIPLLEFYLQETRLRQRPNSISVDKPPPLALIMSPTRELAHQITAHLSALFSNAGFVGPSLATLTGGLSVQKQQRLLKNANVIIGTPGRLWEVLSQDRDIIAWLQKVKYLVIDEADRLLSDGHFKEFDEIINALDRVTENDEDEEAVENKQSLIRQTLVFSATLHKDMHQRLAGKWKPRNELPSKKESLEYLLARLKFRESKPKFIDINPVKQMAQGLREGIIECGGIEKDLYLYALLLYYPNARTLVFTNSISAVRRLVPYLQNLNLRTHALHSHMPQKARLRSIERFSSQPGSILVATDVAARGLDIPNVELVLHYHLPRAADMYIHRSGRTARVENIGTSIILCSPEEVVGVRRLVAKVHASHSEGSSKRSHFIQSLDMDRRVVAKLKPRVTLAKKIADTAIAKEKKNNDDDIFKAAAEDLGVDYDSEEMEKAAIGRRGRGIARRRSEREARNLSKSEVQALRAELRGLLSQKVNIGVSEKYLTGGGLDVDALLKGVANADFLGTMPGIQGFED</sequence>
<comment type="catalytic activity">
    <reaction evidence="10">
        <text>ATP + H2O = ADP + phosphate + H(+)</text>
        <dbReference type="Rhea" id="RHEA:13065"/>
        <dbReference type="ChEBI" id="CHEBI:15377"/>
        <dbReference type="ChEBI" id="CHEBI:15378"/>
        <dbReference type="ChEBI" id="CHEBI:30616"/>
        <dbReference type="ChEBI" id="CHEBI:43474"/>
        <dbReference type="ChEBI" id="CHEBI:456216"/>
        <dbReference type="EC" id="3.6.4.13"/>
    </reaction>
</comment>
<feature type="compositionally biased region" description="Polar residues" evidence="11">
    <location>
        <begin position="28"/>
        <end position="39"/>
    </location>
</feature>
<feature type="domain" description="DEAD-box RNA helicase Q" evidence="14">
    <location>
        <begin position="200"/>
        <end position="228"/>
    </location>
</feature>
<evidence type="ECO:0000313" key="15">
    <source>
        <dbReference type="EMBL" id="KAF2453765.1"/>
    </source>
</evidence>
<comment type="subcellular location">
    <subcellularLocation>
        <location evidence="1">Nucleus</location>
        <location evidence="1">Nucleolus</location>
    </subcellularLocation>
</comment>
<evidence type="ECO:0000259" key="13">
    <source>
        <dbReference type="PROSITE" id="PS51194"/>
    </source>
</evidence>
<dbReference type="EMBL" id="MU001695">
    <property type="protein sequence ID" value="KAF2453765.1"/>
    <property type="molecule type" value="Genomic_DNA"/>
</dbReference>
<dbReference type="GO" id="GO:0005524">
    <property type="term" value="F:ATP binding"/>
    <property type="evidence" value="ECO:0007669"/>
    <property type="project" value="UniProtKB-UniRule"/>
</dbReference>
<evidence type="ECO:0000256" key="8">
    <source>
        <dbReference type="PROSITE-ProRule" id="PRU00552"/>
    </source>
</evidence>
<keyword evidence="16" id="KW-1185">Reference proteome</keyword>
<dbReference type="GO" id="GO:0006364">
    <property type="term" value="P:rRNA processing"/>
    <property type="evidence" value="ECO:0007669"/>
    <property type="project" value="UniProtKB-KW"/>
</dbReference>
<keyword evidence="2" id="KW-0698">rRNA processing</keyword>
<evidence type="ECO:0000313" key="16">
    <source>
        <dbReference type="Proteomes" id="UP000799766"/>
    </source>
</evidence>
<keyword evidence="7 10" id="KW-0694">RNA-binding</keyword>
<dbReference type="SMART" id="SM00487">
    <property type="entry name" value="DEXDc"/>
    <property type="match status" value="1"/>
</dbReference>